<evidence type="ECO:0000313" key="2">
    <source>
        <dbReference type="EMBL" id="CAD9817058.1"/>
    </source>
</evidence>
<reference evidence="2" key="1">
    <citation type="submission" date="2021-01" db="EMBL/GenBank/DDBJ databases">
        <authorList>
            <person name="Corre E."/>
            <person name="Pelletier E."/>
            <person name="Niang G."/>
            <person name="Scheremetjew M."/>
            <person name="Finn R."/>
            <person name="Kale V."/>
            <person name="Holt S."/>
            <person name="Cochrane G."/>
            <person name="Meng A."/>
            <person name="Brown T."/>
            <person name="Cohen L."/>
        </authorList>
    </citation>
    <scope>NUCLEOTIDE SEQUENCE</scope>
    <source>
        <strain evidence="2">CCMP2084</strain>
    </source>
</reference>
<accession>A0A7S2UG90</accession>
<keyword evidence="1" id="KW-1133">Transmembrane helix</keyword>
<dbReference type="AlphaFoldDB" id="A0A7S2UG90"/>
<evidence type="ECO:0000256" key="1">
    <source>
        <dbReference type="SAM" id="Phobius"/>
    </source>
</evidence>
<gene>
    <name evidence="2" type="ORF">ASEP1449_LOCUS8890</name>
</gene>
<sequence>MSNFTGRPTVTIVALIVIGGGCCGPIAIPTGRNLRHETSQRFFANFFIVFTCIVKGNEPTWSVPQARWIFFLFNLMEQLSRNDIVTTNNLKRTIKKKKAGFQINNEKHRKKENFTVALQLKPVRSIHAETLLPWLSRHMRAEVNQASIIVMFDRCRIFGVERVSKYMPGRNQ</sequence>
<organism evidence="2">
    <name type="scientific">Attheya septentrionalis</name>
    <dbReference type="NCBI Taxonomy" id="420275"/>
    <lineage>
        <taxon>Eukaryota</taxon>
        <taxon>Sar</taxon>
        <taxon>Stramenopiles</taxon>
        <taxon>Ochrophyta</taxon>
        <taxon>Bacillariophyta</taxon>
        <taxon>Coscinodiscophyceae</taxon>
        <taxon>Chaetocerotophycidae</taxon>
        <taxon>Chaetocerotales</taxon>
        <taxon>Attheyaceae</taxon>
        <taxon>Attheya</taxon>
    </lineage>
</organism>
<feature type="transmembrane region" description="Helical" evidence="1">
    <location>
        <begin position="12"/>
        <end position="31"/>
    </location>
</feature>
<dbReference type="EMBL" id="HBHQ01013376">
    <property type="protein sequence ID" value="CAD9817058.1"/>
    <property type="molecule type" value="Transcribed_RNA"/>
</dbReference>
<keyword evidence="1" id="KW-0812">Transmembrane</keyword>
<keyword evidence="1" id="KW-0472">Membrane</keyword>
<proteinExistence type="predicted"/>
<name>A0A7S2UG90_9STRA</name>
<protein>
    <submittedName>
        <fullName evidence="2">Uncharacterized protein</fullName>
    </submittedName>
</protein>
<dbReference type="PROSITE" id="PS51257">
    <property type="entry name" value="PROKAR_LIPOPROTEIN"/>
    <property type="match status" value="1"/>
</dbReference>